<proteinExistence type="predicted"/>
<organism evidence="2 3">
    <name type="scientific">Cercopithifilaria johnstoni</name>
    <dbReference type="NCBI Taxonomy" id="2874296"/>
    <lineage>
        <taxon>Eukaryota</taxon>
        <taxon>Metazoa</taxon>
        <taxon>Ecdysozoa</taxon>
        <taxon>Nematoda</taxon>
        <taxon>Chromadorea</taxon>
        <taxon>Rhabditida</taxon>
        <taxon>Spirurina</taxon>
        <taxon>Spiruromorpha</taxon>
        <taxon>Filarioidea</taxon>
        <taxon>Onchocercidae</taxon>
        <taxon>Cercopithifilaria</taxon>
    </lineage>
</organism>
<feature type="transmembrane region" description="Helical" evidence="1">
    <location>
        <begin position="6"/>
        <end position="24"/>
    </location>
</feature>
<keyword evidence="1" id="KW-1133">Transmembrane helix</keyword>
<feature type="transmembrane region" description="Helical" evidence="1">
    <location>
        <begin position="31"/>
        <end position="49"/>
    </location>
</feature>
<dbReference type="Proteomes" id="UP000746747">
    <property type="component" value="Unassembled WGS sequence"/>
</dbReference>
<comment type="caution">
    <text evidence="2">The sequence shown here is derived from an EMBL/GenBank/DDBJ whole genome shotgun (WGS) entry which is preliminary data.</text>
</comment>
<keyword evidence="1" id="KW-0472">Membrane</keyword>
<sequence length="67" mass="7607">MNLFFLLLDVILPNTVILFAIWKVENVAVKWYGINLLAAYSLASVGYYMSVELEVKLKSSNEVSFSM</sequence>
<dbReference type="AlphaFoldDB" id="A0A8J2Q6V9"/>
<name>A0A8J2Q6V9_9BILA</name>
<reference evidence="2" key="1">
    <citation type="submission" date="2021-09" db="EMBL/GenBank/DDBJ databases">
        <authorList>
            <consortium name="Pathogen Informatics"/>
        </authorList>
    </citation>
    <scope>NUCLEOTIDE SEQUENCE</scope>
</reference>
<accession>A0A8J2Q6V9</accession>
<evidence type="ECO:0000313" key="2">
    <source>
        <dbReference type="EMBL" id="CAG9539855.1"/>
    </source>
</evidence>
<keyword evidence="1" id="KW-0812">Transmembrane</keyword>
<gene>
    <name evidence="2" type="ORF">CJOHNSTONI_LOCUS9420</name>
</gene>
<evidence type="ECO:0000313" key="3">
    <source>
        <dbReference type="Proteomes" id="UP000746747"/>
    </source>
</evidence>
<keyword evidence="3" id="KW-1185">Reference proteome</keyword>
<protein>
    <submittedName>
        <fullName evidence="2">Uncharacterized protein</fullName>
    </submittedName>
</protein>
<dbReference type="EMBL" id="CAKAEH010001858">
    <property type="protein sequence ID" value="CAG9539855.1"/>
    <property type="molecule type" value="Genomic_DNA"/>
</dbReference>
<evidence type="ECO:0000256" key="1">
    <source>
        <dbReference type="SAM" id="Phobius"/>
    </source>
</evidence>
<dbReference type="OrthoDB" id="10544265at2759"/>